<evidence type="ECO:0000256" key="1">
    <source>
        <dbReference type="SAM" id="SignalP"/>
    </source>
</evidence>
<organism evidence="3 4">
    <name type="scientific">Virgisporangium aurantiacum</name>
    <dbReference type="NCBI Taxonomy" id="175570"/>
    <lineage>
        <taxon>Bacteria</taxon>
        <taxon>Bacillati</taxon>
        <taxon>Actinomycetota</taxon>
        <taxon>Actinomycetes</taxon>
        <taxon>Micromonosporales</taxon>
        <taxon>Micromonosporaceae</taxon>
        <taxon>Virgisporangium</taxon>
    </lineage>
</organism>
<dbReference type="PROSITE" id="PS50231">
    <property type="entry name" value="RICIN_B_LECTIN"/>
    <property type="match status" value="1"/>
</dbReference>
<dbReference type="InterPro" id="IPR006311">
    <property type="entry name" value="TAT_signal"/>
</dbReference>
<dbReference type="RefSeq" id="WP_204011753.1">
    <property type="nucleotide sequence ID" value="NZ_BOPG01000106.1"/>
</dbReference>
<sequence length="168" mass="18488">MTVRRWFTAATLVLASIAAAAGVAASPAHAASPWAPLRNVQDDTCIAATAYVDSPLQMQACDGSTWQNWRFFPSVNGGSRMQIRNQESGRCWYLNGPVQSFTQVSQAVCTEVSNEDWVPDAGPPPPTKVTRIRSWAGFQNTSLCVIPHWGSVIVYLCNRDPNQKWIAY</sequence>
<gene>
    <name evidence="3" type="ORF">Vau01_115210</name>
</gene>
<feature type="chain" id="PRO_5035158028" description="Ricin B lectin domain-containing protein" evidence="1">
    <location>
        <begin position="31"/>
        <end position="168"/>
    </location>
</feature>
<protein>
    <recommendedName>
        <fullName evidence="2">Ricin B lectin domain-containing protein</fullName>
    </recommendedName>
</protein>
<dbReference type="AlphaFoldDB" id="A0A8J3ZL51"/>
<keyword evidence="1" id="KW-0732">Signal</keyword>
<feature type="domain" description="Ricin B lectin" evidence="2">
    <location>
        <begin position="37"/>
        <end position="106"/>
    </location>
</feature>
<dbReference type="Gene3D" id="2.80.10.50">
    <property type="match status" value="1"/>
</dbReference>
<dbReference type="SUPFAM" id="SSF50370">
    <property type="entry name" value="Ricin B-like lectins"/>
    <property type="match status" value="1"/>
</dbReference>
<dbReference type="CDD" id="cd00161">
    <property type="entry name" value="beta-trefoil_Ricin-like"/>
    <property type="match status" value="1"/>
</dbReference>
<keyword evidence="4" id="KW-1185">Reference proteome</keyword>
<feature type="signal peptide" evidence="1">
    <location>
        <begin position="1"/>
        <end position="30"/>
    </location>
</feature>
<accession>A0A8J3ZL51</accession>
<evidence type="ECO:0000313" key="4">
    <source>
        <dbReference type="Proteomes" id="UP000612585"/>
    </source>
</evidence>
<proteinExistence type="predicted"/>
<dbReference type="InterPro" id="IPR035992">
    <property type="entry name" value="Ricin_B-like_lectins"/>
</dbReference>
<dbReference type="Pfam" id="PF14200">
    <property type="entry name" value="RicinB_lectin_2"/>
    <property type="match status" value="1"/>
</dbReference>
<dbReference type="EMBL" id="BOPG01000106">
    <property type="protein sequence ID" value="GIJ64005.1"/>
    <property type="molecule type" value="Genomic_DNA"/>
</dbReference>
<evidence type="ECO:0000259" key="2">
    <source>
        <dbReference type="Pfam" id="PF14200"/>
    </source>
</evidence>
<dbReference type="InterPro" id="IPR000772">
    <property type="entry name" value="Ricin_B_lectin"/>
</dbReference>
<evidence type="ECO:0000313" key="3">
    <source>
        <dbReference type="EMBL" id="GIJ64005.1"/>
    </source>
</evidence>
<comment type="caution">
    <text evidence="3">The sequence shown here is derived from an EMBL/GenBank/DDBJ whole genome shotgun (WGS) entry which is preliminary data.</text>
</comment>
<dbReference type="PROSITE" id="PS51318">
    <property type="entry name" value="TAT"/>
    <property type="match status" value="1"/>
</dbReference>
<reference evidence="3" key="1">
    <citation type="submission" date="2021-01" db="EMBL/GenBank/DDBJ databases">
        <title>Whole genome shotgun sequence of Virgisporangium aurantiacum NBRC 16421.</title>
        <authorList>
            <person name="Komaki H."/>
            <person name="Tamura T."/>
        </authorList>
    </citation>
    <scope>NUCLEOTIDE SEQUENCE</scope>
    <source>
        <strain evidence="3">NBRC 16421</strain>
    </source>
</reference>
<name>A0A8J3ZL51_9ACTN</name>
<dbReference type="Proteomes" id="UP000612585">
    <property type="component" value="Unassembled WGS sequence"/>
</dbReference>